<evidence type="ECO:0000259" key="7">
    <source>
        <dbReference type="SMART" id="SM00893"/>
    </source>
</evidence>
<name>A0A1I4JIQ1_9FIRM</name>
<keyword evidence="5" id="KW-0249">Electron transport</keyword>
<feature type="binding site" evidence="6">
    <location>
        <position position="223"/>
    </location>
    <ligand>
        <name>FAD</name>
        <dbReference type="ChEBI" id="CHEBI:57692"/>
    </ligand>
</feature>
<keyword evidence="3" id="KW-0285">Flavoprotein</keyword>
<evidence type="ECO:0000256" key="4">
    <source>
        <dbReference type="ARBA" id="ARBA00022827"/>
    </source>
</evidence>
<dbReference type="InterPro" id="IPR014730">
    <property type="entry name" value="ETF_a/b_N"/>
</dbReference>
<dbReference type="GO" id="GO:0033539">
    <property type="term" value="P:fatty acid beta-oxidation using acyl-CoA dehydrogenase"/>
    <property type="evidence" value="ECO:0007669"/>
    <property type="project" value="TreeGrafter"/>
</dbReference>
<dbReference type="PIRSF" id="PIRSF000089">
    <property type="entry name" value="Electra_flavoP_a"/>
    <property type="match status" value="1"/>
</dbReference>
<dbReference type="GO" id="GO:0009055">
    <property type="term" value="F:electron transfer activity"/>
    <property type="evidence" value="ECO:0007669"/>
    <property type="project" value="InterPro"/>
</dbReference>
<dbReference type="SUPFAM" id="SSF52402">
    <property type="entry name" value="Adenine nucleotide alpha hydrolases-like"/>
    <property type="match status" value="1"/>
</dbReference>
<dbReference type="Pfam" id="PF00766">
    <property type="entry name" value="ETF_alpha"/>
    <property type="match status" value="1"/>
</dbReference>
<dbReference type="OrthoDB" id="9770286at2"/>
<dbReference type="InterPro" id="IPR014729">
    <property type="entry name" value="Rossmann-like_a/b/a_fold"/>
</dbReference>
<dbReference type="InterPro" id="IPR033947">
    <property type="entry name" value="ETF_alpha_N"/>
</dbReference>
<keyword evidence="2" id="KW-0813">Transport</keyword>
<feature type="binding site" evidence="6">
    <location>
        <position position="301"/>
    </location>
    <ligand>
        <name>FAD</name>
        <dbReference type="ChEBI" id="CHEBI:57692"/>
    </ligand>
</feature>
<comment type="similarity">
    <text evidence="1">Belongs to the ETF alpha-subunit/FixB family.</text>
</comment>
<proteinExistence type="inferred from homology"/>
<dbReference type="Gene3D" id="3.40.50.1220">
    <property type="entry name" value="TPP-binding domain"/>
    <property type="match status" value="1"/>
</dbReference>
<dbReference type="InterPro" id="IPR018206">
    <property type="entry name" value="ETF_asu_C_CS"/>
</dbReference>
<organism evidence="8 9">
    <name type="scientific">Halanaerobium salsuginis</name>
    <dbReference type="NCBI Taxonomy" id="29563"/>
    <lineage>
        <taxon>Bacteria</taxon>
        <taxon>Bacillati</taxon>
        <taxon>Bacillota</taxon>
        <taxon>Clostridia</taxon>
        <taxon>Halanaerobiales</taxon>
        <taxon>Halanaerobiaceae</taxon>
        <taxon>Halanaerobium</taxon>
    </lineage>
</organism>
<dbReference type="InterPro" id="IPR001308">
    <property type="entry name" value="ETF_a/FixB"/>
</dbReference>
<dbReference type="PANTHER" id="PTHR43153">
    <property type="entry name" value="ELECTRON TRANSFER FLAVOPROTEIN ALPHA"/>
    <property type="match status" value="1"/>
</dbReference>
<gene>
    <name evidence="8" type="ORF">SAMN02983006_01717</name>
</gene>
<feature type="binding site" evidence="6">
    <location>
        <begin position="280"/>
        <end position="287"/>
    </location>
    <ligand>
        <name>FAD</name>
        <dbReference type="ChEBI" id="CHEBI:57692"/>
    </ligand>
</feature>
<dbReference type="RefSeq" id="WP_089861809.1">
    <property type="nucleotide sequence ID" value="NZ_FOTI01000023.1"/>
</dbReference>
<accession>A0A1I4JIQ1</accession>
<evidence type="ECO:0000313" key="9">
    <source>
        <dbReference type="Proteomes" id="UP000199006"/>
    </source>
</evidence>
<evidence type="ECO:0000256" key="2">
    <source>
        <dbReference type="ARBA" id="ARBA00022448"/>
    </source>
</evidence>
<dbReference type="PROSITE" id="PS00696">
    <property type="entry name" value="ETF_ALPHA"/>
    <property type="match status" value="1"/>
</dbReference>
<evidence type="ECO:0000313" key="8">
    <source>
        <dbReference type="EMBL" id="SFL66455.1"/>
    </source>
</evidence>
<feature type="binding site" evidence="6">
    <location>
        <begin position="263"/>
        <end position="267"/>
    </location>
    <ligand>
        <name>FAD</name>
        <dbReference type="ChEBI" id="CHEBI:57692"/>
    </ligand>
</feature>
<sequence>MNFEEYKNLWVFIETFQGKPKDVGLELLNEGRRLADLTQERLCAVIIGSDVDESVAKVTAYGVDDVYVVKGKEYENYCSDSYGDAMAKLVRKFKPATILIGATHNGRDLGSKVAVTLQTGLTADCTNLDVDQETENVIWERPAFGGNLYAQILCADSRPQMGTVRAGVFKKGEPDDSRTANVIEVDIHTPQELITTKLREFIKGEEPADLKPAEANIVVAGGRGVGSKENFSIIQKLADELDGAAVGASRAAVDAGWVPHFRQVGQTGTTVTPELYIACGISGAIQHQVGMKDSATIVAINKDPDAPIFEIADYGIVGDLFKVVPELTKAIKELKAAK</sequence>
<dbReference type="AlphaFoldDB" id="A0A1I4JIQ1"/>
<dbReference type="EMBL" id="FOTI01000023">
    <property type="protein sequence ID" value="SFL66455.1"/>
    <property type="molecule type" value="Genomic_DNA"/>
</dbReference>
<dbReference type="Gene3D" id="3.40.50.620">
    <property type="entry name" value="HUPs"/>
    <property type="match status" value="1"/>
</dbReference>
<feature type="binding site" evidence="6">
    <location>
        <begin position="249"/>
        <end position="250"/>
    </location>
    <ligand>
        <name>FAD</name>
        <dbReference type="ChEBI" id="CHEBI:57692"/>
    </ligand>
</feature>
<dbReference type="Pfam" id="PF01012">
    <property type="entry name" value="ETF"/>
    <property type="match status" value="1"/>
</dbReference>
<keyword evidence="9" id="KW-1185">Reference proteome</keyword>
<dbReference type="SMART" id="SM00893">
    <property type="entry name" value="ETF"/>
    <property type="match status" value="1"/>
</dbReference>
<evidence type="ECO:0000256" key="1">
    <source>
        <dbReference type="ARBA" id="ARBA00005817"/>
    </source>
</evidence>
<reference evidence="8 9" key="1">
    <citation type="submission" date="2016-10" db="EMBL/GenBank/DDBJ databases">
        <authorList>
            <person name="de Groot N.N."/>
        </authorList>
    </citation>
    <scope>NUCLEOTIDE SEQUENCE [LARGE SCALE GENOMIC DNA]</scope>
    <source>
        <strain evidence="8 9">ATCC 51327</strain>
    </source>
</reference>
<dbReference type="FunFam" id="3.40.50.1220:FF:000001">
    <property type="entry name" value="Electron transfer flavoprotein, alpha subunit"/>
    <property type="match status" value="1"/>
</dbReference>
<dbReference type="SUPFAM" id="SSF52467">
    <property type="entry name" value="DHS-like NAD/FAD-binding domain"/>
    <property type="match status" value="1"/>
</dbReference>
<dbReference type="InterPro" id="IPR014731">
    <property type="entry name" value="ETF_asu_C"/>
</dbReference>
<evidence type="ECO:0000256" key="6">
    <source>
        <dbReference type="PIRSR" id="PIRSR000089-1"/>
    </source>
</evidence>
<dbReference type="GO" id="GO:0050660">
    <property type="term" value="F:flavin adenine dinucleotide binding"/>
    <property type="evidence" value="ECO:0007669"/>
    <property type="project" value="InterPro"/>
</dbReference>
<dbReference type="STRING" id="29563.SAMN02983006_01717"/>
<dbReference type="Proteomes" id="UP000199006">
    <property type="component" value="Unassembled WGS sequence"/>
</dbReference>
<dbReference type="PANTHER" id="PTHR43153:SF1">
    <property type="entry name" value="ELECTRON TRANSFER FLAVOPROTEIN SUBUNIT ALPHA, MITOCHONDRIAL"/>
    <property type="match status" value="1"/>
</dbReference>
<dbReference type="CDD" id="cd01715">
    <property type="entry name" value="ETF_alpha"/>
    <property type="match status" value="1"/>
</dbReference>
<evidence type="ECO:0000256" key="5">
    <source>
        <dbReference type="ARBA" id="ARBA00022982"/>
    </source>
</evidence>
<dbReference type="InterPro" id="IPR029035">
    <property type="entry name" value="DHS-like_NAD/FAD-binding_dom"/>
</dbReference>
<feature type="domain" description="Electron transfer flavoprotein alpha/beta-subunit N-terminal" evidence="7">
    <location>
        <begin position="9"/>
        <end position="205"/>
    </location>
</feature>
<protein>
    <submittedName>
        <fullName evidence="8">Electron transfer flavoprotein alpha subunit apoprotein</fullName>
    </submittedName>
</protein>
<keyword evidence="4 6" id="KW-0274">FAD</keyword>
<comment type="cofactor">
    <cofactor evidence="6">
        <name>FAD</name>
        <dbReference type="ChEBI" id="CHEBI:57692"/>
    </cofactor>
    <text evidence="6">Binds 1 FAD per dimer.</text>
</comment>
<evidence type="ECO:0000256" key="3">
    <source>
        <dbReference type="ARBA" id="ARBA00022630"/>
    </source>
</evidence>